<name>A0A1C1CP74_9EURO</name>
<reference evidence="2" key="1">
    <citation type="submission" date="2015-07" db="EMBL/GenBank/DDBJ databases">
        <authorList>
            <person name="Teixeira M.M."/>
            <person name="Souza R.C."/>
            <person name="Almeida L.G."/>
            <person name="Vicente V.A."/>
            <person name="de Hoog S."/>
            <person name="Bocca A.L."/>
            <person name="de Almeida S.R."/>
            <person name="Vasconcelos A.T."/>
            <person name="Felipe M.S."/>
        </authorList>
    </citation>
    <scope>NUCLEOTIDE SEQUENCE [LARGE SCALE GENOMIC DNA]</scope>
    <source>
        <strain evidence="2">KSF</strain>
    </source>
</reference>
<protein>
    <submittedName>
        <fullName evidence="1">Uncharacterized protein</fullName>
    </submittedName>
</protein>
<keyword evidence="2" id="KW-1185">Reference proteome</keyword>
<sequence>MAKIEGITLIGTTQDQAHPKASPTYRSLRPCPFLAPGVQDVMATVHFANIEVDGFLKREIFCTRTSKQARKKDA</sequence>
<dbReference type="OrthoDB" id="5421852at2759"/>
<dbReference type="VEuPathDB" id="FungiDB:CLCR_07848"/>
<dbReference type="EMBL" id="LGRB01000010">
    <property type="protein sequence ID" value="OCT50307.1"/>
    <property type="molecule type" value="Genomic_DNA"/>
</dbReference>
<dbReference type="AlphaFoldDB" id="A0A1C1CP74"/>
<gene>
    <name evidence="1" type="ORF">CLCR_07848</name>
</gene>
<organism evidence="1 2">
    <name type="scientific">Cladophialophora carrionii</name>
    <dbReference type="NCBI Taxonomy" id="86049"/>
    <lineage>
        <taxon>Eukaryota</taxon>
        <taxon>Fungi</taxon>
        <taxon>Dikarya</taxon>
        <taxon>Ascomycota</taxon>
        <taxon>Pezizomycotina</taxon>
        <taxon>Eurotiomycetes</taxon>
        <taxon>Chaetothyriomycetidae</taxon>
        <taxon>Chaetothyriales</taxon>
        <taxon>Herpotrichiellaceae</taxon>
        <taxon>Cladophialophora</taxon>
    </lineage>
</organism>
<proteinExistence type="predicted"/>
<accession>A0A1C1CP74</accession>
<comment type="caution">
    <text evidence="1">The sequence shown here is derived from an EMBL/GenBank/DDBJ whole genome shotgun (WGS) entry which is preliminary data.</text>
</comment>
<evidence type="ECO:0000313" key="1">
    <source>
        <dbReference type="EMBL" id="OCT50307.1"/>
    </source>
</evidence>
<evidence type="ECO:0000313" key="2">
    <source>
        <dbReference type="Proteomes" id="UP000094526"/>
    </source>
</evidence>
<dbReference type="Proteomes" id="UP000094526">
    <property type="component" value="Unassembled WGS sequence"/>
</dbReference>